<evidence type="ECO:0008006" key="4">
    <source>
        <dbReference type="Google" id="ProtNLM"/>
    </source>
</evidence>
<dbReference type="EMBL" id="CP019288">
    <property type="protein sequence ID" value="QHI36749.1"/>
    <property type="molecule type" value="Genomic_DNA"/>
</dbReference>
<evidence type="ECO:0000313" key="2">
    <source>
        <dbReference type="EMBL" id="QHI36749.1"/>
    </source>
</evidence>
<keyword evidence="1" id="KW-0812">Transmembrane</keyword>
<feature type="transmembrane region" description="Helical" evidence="1">
    <location>
        <begin position="7"/>
        <end position="28"/>
    </location>
</feature>
<dbReference type="OrthoDB" id="1450748at2"/>
<dbReference type="Proteomes" id="UP000464657">
    <property type="component" value="Chromosome"/>
</dbReference>
<accession>A0A7L4ZJZ8</accession>
<feature type="transmembrane region" description="Helical" evidence="1">
    <location>
        <begin position="76"/>
        <end position="101"/>
    </location>
</feature>
<proteinExistence type="predicted"/>
<gene>
    <name evidence="2" type="ORF">IMCC3317_21190</name>
</gene>
<protein>
    <recommendedName>
        <fullName evidence="4">DUF2975 domain-containing protein</fullName>
    </recommendedName>
</protein>
<reference evidence="2 3" key="1">
    <citation type="journal article" date="2013" name="Int. J. Syst. Evol. Microbiol.">
        <title>Kordia antarctica sp. nov., isolated from Antarctic seawater.</title>
        <authorList>
            <person name="Baek K."/>
            <person name="Choi A."/>
            <person name="Kang I."/>
            <person name="Lee K."/>
            <person name="Cho J.C."/>
        </authorList>
    </citation>
    <scope>NUCLEOTIDE SEQUENCE [LARGE SCALE GENOMIC DNA]</scope>
    <source>
        <strain evidence="2 3">IMCC3317</strain>
    </source>
</reference>
<feature type="transmembrane region" description="Helical" evidence="1">
    <location>
        <begin position="113"/>
        <end position="137"/>
    </location>
</feature>
<sequence>MRAFKIILIIILILVLFILALGTIEIYKENRPEAFAICIFTSIGIVFGLLTIVYHIKSFRYYRKSKRLEKAKKISIILWISAVASSIYTLFFGAVALLGISANTAELSSNPEYLSMIIMLIIILLYGISSLVEVSLLKKRIKTQREEVLLHTEIDEIGL</sequence>
<dbReference type="RefSeq" id="WP_160129425.1">
    <property type="nucleotide sequence ID" value="NZ_CP019288.1"/>
</dbReference>
<keyword evidence="1" id="KW-1133">Transmembrane helix</keyword>
<dbReference type="KEGG" id="kan:IMCC3317_21190"/>
<evidence type="ECO:0000256" key="1">
    <source>
        <dbReference type="SAM" id="Phobius"/>
    </source>
</evidence>
<feature type="transmembrane region" description="Helical" evidence="1">
    <location>
        <begin position="34"/>
        <end position="56"/>
    </location>
</feature>
<name>A0A7L4ZJZ8_9FLAO</name>
<organism evidence="2 3">
    <name type="scientific">Kordia antarctica</name>
    <dbReference type="NCBI Taxonomy" id="1218801"/>
    <lineage>
        <taxon>Bacteria</taxon>
        <taxon>Pseudomonadati</taxon>
        <taxon>Bacteroidota</taxon>
        <taxon>Flavobacteriia</taxon>
        <taxon>Flavobacteriales</taxon>
        <taxon>Flavobacteriaceae</taxon>
        <taxon>Kordia</taxon>
    </lineage>
</organism>
<evidence type="ECO:0000313" key="3">
    <source>
        <dbReference type="Proteomes" id="UP000464657"/>
    </source>
</evidence>
<dbReference type="AlphaFoldDB" id="A0A7L4ZJZ8"/>
<keyword evidence="3" id="KW-1185">Reference proteome</keyword>
<keyword evidence="1" id="KW-0472">Membrane</keyword>